<evidence type="ECO:0008006" key="5">
    <source>
        <dbReference type="Google" id="ProtNLM"/>
    </source>
</evidence>
<evidence type="ECO:0000256" key="1">
    <source>
        <dbReference type="SAM" id="MobiDB-lite"/>
    </source>
</evidence>
<organism evidence="3 4">
    <name type="scientific">Argiope bruennichi</name>
    <name type="common">Wasp spider</name>
    <name type="synonym">Aranea bruennichi</name>
    <dbReference type="NCBI Taxonomy" id="94029"/>
    <lineage>
        <taxon>Eukaryota</taxon>
        <taxon>Metazoa</taxon>
        <taxon>Ecdysozoa</taxon>
        <taxon>Arthropoda</taxon>
        <taxon>Chelicerata</taxon>
        <taxon>Arachnida</taxon>
        <taxon>Araneae</taxon>
        <taxon>Araneomorphae</taxon>
        <taxon>Entelegynae</taxon>
        <taxon>Araneoidea</taxon>
        <taxon>Araneidae</taxon>
        <taxon>Argiope</taxon>
    </lineage>
</organism>
<name>A0A8T0G372_ARGBR</name>
<dbReference type="Proteomes" id="UP000807504">
    <property type="component" value="Unassembled WGS sequence"/>
</dbReference>
<proteinExistence type="predicted"/>
<feature type="signal peptide" evidence="2">
    <location>
        <begin position="1"/>
        <end position="18"/>
    </location>
</feature>
<gene>
    <name evidence="3" type="ORF">HNY73_000687</name>
</gene>
<accession>A0A8T0G372</accession>
<feature type="compositionally biased region" description="Pro residues" evidence="1">
    <location>
        <begin position="180"/>
        <end position="190"/>
    </location>
</feature>
<reference evidence="3" key="1">
    <citation type="journal article" date="2020" name="bioRxiv">
        <title>Chromosome-level reference genome of the European wasp spider Argiope bruennichi: a resource for studies on range expansion and evolutionary adaptation.</title>
        <authorList>
            <person name="Sheffer M.M."/>
            <person name="Hoppe A."/>
            <person name="Krehenwinkel H."/>
            <person name="Uhl G."/>
            <person name="Kuss A.W."/>
            <person name="Jensen L."/>
            <person name="Jensen C."/>
            <person name="Gillespie R.G."/>
            <person name="Hoff K.J."/>
            <person name="Prost S."/>
        </authorList>
    </citation>
    <scope>NUCLEOTIDE SEQUENCE</scope>
</reference>
<feature type="compositionally biased region" description="Basic and acidic residues" evidence="1">
    <location>
        <begin position="161"/>
        <end position="170"/>
    </location>
</feature>
<protein>
    <recommendedName>
        <fullName evidence="5">Secreted protein</fullName>
    </recommendedName>
</protein>
<dbReference type="EMBL" id="JABXBU010000001">
    <property type="protein sequence ID" value="KAF8796299.1"/>
    <property type="molecule type" value="Genomic_DNA"/>
</dbReference>
<reference evidence="3" key="2">
    <citation type="submission" date="2020-06" db="EMBL/GenBank/DDBJ databases">
        <authorList>
            <person name="Sheffer M."/>
        </authorList>
    </citation>
    <scope>NUCLEOTIDE SEQUENCE</scope>
</reference>
<feature type="chain" id="PRO_5035804584" description="Secreted protein" evidence="2">
    <location>
        <begin position="19"/>
        <end position="210"/>
    </location>
</feature>
<feature type="region of interest" description="Disordered" evidence="1">
    <location>
        <begin position="152"/>
        <end position="192"/>
    </location>
</feature>
<sequence>MFFWHRSLGRLALYFVLALIGPFMREDQKEHHPACRNEGRRTVSMATRGAPSHNPPGRWGWSSHIGPLICSCALIRTKHAPRPPFSGSVLGGTHPSPESSLVWTVVDAIVKSRIFCPPAKNTKQQLDSEILKKNAPHTPQIRKYTIFARDYREGPPQLEQNKSRNAEKPASEALILLTPPSTPTTEPPAHVPHSFAVECSKKQQLASGLA</sequence>
<keyword evidence="4" id="KW-1185">Reference proteome</keyword>
<dbReference type="AlphaFoldDB" id="A0A8T0G372"/>
<evidence type="ECO:0000313" key="3">
    <source>
        <dbReference type="EMBL" id="KAF8796299.1"/>
    </source>
</evidence>
<comment type="caution">
    <text evidence="3">The sequence shown here is derived from an EMBL/GenBank/DDBJ whole genome shotgun (WGS) entry which is preliminary data.</text>
</comment>
<evidence type="ECO:0000313" key="4">
    <source>
        <dbReference type="Proteomes" id="UP000807504"/>
    </source>
</evidence>
<evidence type="ECO:0000256" key="2">
    <source>
        <dbReference type="SAM" id="SignalP"/>
    </source>
</evidence>
<keyword evidence="2" id="KW-0732">Signal</keyword>